<accession>B2TZ94</accession>
<sequence>MPCFTAMRAEIALMSGSAFAVTHHAFSSGAGRTSDGNGSHASTLKSPSYTKSVSWQHYRMFLRFAIETISSIFLTGSSSRIWLR</sequence>
<dbReference type="KEGG" id="sbc:SbBS512_E1320"/>
<feature type="compositionally biased region" description="Polar residues" evidence="1">
    <location>
        <begin position="30"/>
        <end position="48"/>
    </location>
</feature>
<feature type="signal peptide" evidence="2">
    <location>
        <begin position="1"/>
        <end position="20"/>
    </location>
</feature>
<dbReference type="EMBL" id="CP001063">
    <property type="protein sequence ID" value="ACD07610.1"/>
    <property type="molecule type" value="Genomic_DNA"/>
</dbReference>
<name>B2TZ94_SHIB3</name>
<protein>
    <submittedName>
        <fullName evidence="3">IS1 encoded protein</fullName>
    </submittedName>
</protein>
<organism evidence="3 4">
    <name type="scientific">Shigella boydii serotype 18 (strain CDC 3083-94 / BS512)</name>
    <dbReference type="NCBI Taxonomy" id="344609"/>
    <lineage>
        <taxon>Bacteria</taxon>
        <taxon>Pseudomonadati</taxon>
        <taxon>Pseudomonadota</taxon>
        <taxon>Gammaproteobacteria</taxon>
        <taxon>Enterobacterales</taxon>
        <taxon>Enterobacteriaceae</taxon>
        <taxon>Shigella</taxon>
    </lineage>
</organism>
<dbReference type="HOGENOM" id="CLU_171117_0_0_6"/>
<reference evidence="4" key="1">
    <citation type="submission" date="2008-05" db="EMBL/GenBank/DDBJ databases">
        <title>Complete sequence of Shigella boydii serotype 18 strain BS512.</title>
        <authorList>
            <person name="Rasko D.A."/>
            <person name="Rosovitz M."/>
            <person name="Maurelli A.T."/>
            <person name="Myers G."/>
            <person name="Seshadri R."/>
            <person name="Cer R."/>
            <person name="Jiang L."/>
            <person name="Ravel J."/>
            <person name="Sebastian Y."/>
        </authorList>
    </citation>
    <scope>NUCLEOTIDE SEQUENCE [LARGE SCALE GENOMIC DNA]</scope>
    <source>
        <strain evidence="4">CDC 3083-94 / BS512</strain>
    </source>
</reference>
<evidence type="ECO:0000256" key="2">
    <source>
        <dbReference type="SAM" id="SignalP"/>
    </source>
</evidence>
<keyword evidence="2" id="KW-0732">Signal</keyword>
<keyword evidence="4" id="KW-1185">Reference proteome</keyword>
<feature type="region of interest" description="Disordered" evidence="1">
    <location>
        <begin position="29"/>
        <end position="48"/>
    </location>
</feature>
<dbReference type="AlphaFoldDB" id="B2TZ94"/>
<evidence type="ECO:0000313" key="3">
    <source>
        <dbReference type="EMBL" id="ACD07610.1"/>
    </source>
</evidence>
<proteinExistence type="predicted"/>
<evidence type="ECO:0000256" key="1">
    <source>
        <dbReference type="SAM" id="MobiDB-lite"/>
    </source>
</evidence>
<evidence type="ECO:0000313" key="4">
    <source>
        <dbReference type="Proteomes" id="UP000001030"/>
    </source>
</evidence>
<feature type="chain" id="PRO_5002780810" evidence="2">
    <location>
        <begin position="21"/>
        <end position="84"/>
    </location>
</feature>
<gene>
    <name evidence="3" type="ordered locus">SbBS512_E1320</name>
</gene>
<dbReference type="Proteomes" id="UP000001030">
    <property type="component" value="Chromosome"/>
</dbReference>